<evidence type="ECO:0000313" key="2">
    <source>
        <dbReference type="Proteomes" id="UP000602510"/>
    </source>
</evidence>
<protein>
    <submittedName>
        <fullName evidence="1">Uncharacterized protein</fullName>
    </submittedName>
</protein>
<keyword evidence="2" id="KW-1185">Reference proteome</keyword>
<accession>A0A833W5B1</accession>
<name>A0A833W5B1_PHYIN</name>
<proteinExistence type="predicted"/>
<sequence length="277" mass="30626">MMEMNRSLGESGASGNYLMKYVPGTFLLELLSVGINLDAVLQMIPNNATKRVYFEDQAYFMAVAGRPIAGESGQQRVNRALEESVIKIIMPLLDALLPDGRIDKTAIPRKAVSDEVLAKEMCKRVANVIKTRFTVPSGICEQKGPNHDNIDQVFADLMKLLMESDGPLSATEMAYVKSEIKENYDLLGIVAPTAESAYDEFCTLLHLAAVGPAHDMELVEWMIQLGAFIVQPLHCRMELRIKDLTCPSTFLPNTMAVHAVHCTVPPSRVMPTSFGFF</sequence>
<evidence type="ECO:0000313" key="1">
    <source>
        <dbReference type="EMBL" id="KAF4042814.1"/>
    </source>
</evidence>
<dbReference type="EMBL" id="WSZM01000097">
    <property type="protein sequence ID" value="KAF4042814.1"/>
    <property type="molecule type" value="Genomic_DNA"/>
</dbReference>
<dbReference type="AlphaFoldDB" id="A0A833W5B1"/>
<dbReference type="Proteomes" id="UP000602510">
    <property type="component" value="Unassembled WGS sequence"/>
</dbReference>
<reference evidence="1" key="1">
    <citation type="submission" date="2020-04" db="EMBL/GenBank/DDBJ databases">
        <title>Hybrid Assembly of Korean Phytophthora infestans isolates.</title>
        <authorList>
            <person name="Prokchorchik M."/>
            <person name="Lee Y."/>
            <person name="Seo J."/>
            <person name="Cho J.-H."/>
            <person name="Park Y.-E."/>
            <person name="Jang D.-C."/>
            <person name="Im J.-S."/>
            <person name="Choi J.-G."/>
            <person name="Park H.-J."/>
            <person name="Lee G.-B."/>
            <person name="Lee Y.-G."/>
            <person name="Hong S.-Y."/>
            <person name="Cho K."/>
            <person name="Sohn K.H."/>
        </authorList>
    </citation>
    <scope>NUCLEOTIDE SEQUENCE</scope>
    <source>
        <strain evidence="1">KR_1_A1</strain>
    </source>
</reference>
<comment type="caution">
    <text evidence="1">The sequence shown here is derived from an EMBL/GenBank/DDBJ whole genome shotgun (WGS) entry which is preliminary data.</text>
</comment>
<gene>
    <name evidence="1" type="ORF">GN244_ATG05123</name>
</gene>
<organism evidence="1 2">
    <name type="scientific">Phytophthora infestans</name>
    <name type="common">Potato late blight agent</name>
    <name type="synonym">Botrytis infestans</name>
    <dbReference type="NCBI Taxonomy" id="4787"/>
    <lineage>
        <taxon>Eukaryota</taxon>
        <taxon>Sar</taxon>
        <taxon>Stramenopiles</taxon>
        <taxon>Oomycota</taxon>
        <taxon>Peronosporomycetes</taxon>
        <taxon>Peronosporales</taxon>
        <taxon>Peronosporaceae</taxon>
        <taxon>Phytophthora</taxon>
    </lineage>
</organism>